<dbReference type="SUPFAM" id="SSF63380">
    <property type="entry name" value="Riboflavin synthase domain-like"/>
    <property type="match status" value="1"/>
</dbReference>
<accession>A0AA48RE39</accession>
<evidence type="ECO:0000256" key="1">
    <source>
        <dbReference type="ARBA" id="ARBA00004141"/>
    </source>
</evidence>
<feature type="transmembrane region" description="Helical" evidence="6">
    <location>
        <begin position="161"/>
        <end position="181"/>
    </location>
</feature>
<evidence type="ECO:0000256" key="6">
    <source>
        <dbReference type="SAM" id="Phobius"/>
    </source>
</evidence>
<gene>
    <name evidence="8" type="ORF">AMST5_02883</name>
</gene>
<organism evidence="8">
    <name type="scientific">freshwater sediment metagenome</name>
    <dbReference type="NCBI Taxonomy" id="556182"/>
    <lineage>
        <taxon>unclassified sequences</taxon>
        <taxon>metagenomes</taxon>
        <taxon>ecological metagenomes</taxon>
    </lineage>
</organism>
<dbReference type="InterPro" id="IPR017927">
    <property type="entry name" value="FAD-bd_FR_type"/>
</dbReference>
<keyword evidence="4" id="KW-0560">Oxidoreductase</keyword>
<dbReference type="InterPro" id="IPR013130">
    <property type="entry name" value="Fe3_Rdtase_TM_dom"/>
</dbReference>
<comment type="subcellular location">
    <subcellularLocation>
        <location evidence="1">Membrane</location>
        <topology evidence="1">Multi-pass membrane protein</topology>
    </subcellularLocation>
</comment>
<evidence type="ECO:0000259" key="7">
    <source>
        <dbReference type="PROSITE" id="PS51384"/>
    </source>
</evidence>
<dbReference type="Gene3D" id="2.40.30.10">
    <property type="entry name" value="Translation factors"/>
    <property type="match status" value="1"/>
</dbReference>
<dbReference type="Pfam" id="PF01794">
    <property type="entry name" value="Ferric_reduct"/>
    <property type="match status" value="1"/>
</dbReference>
<evidence type="ECO:0000256" key="3">
    <source>
        <dbReference type="ARBA" id="ARBA00022989"/>
    </source>
</evidence>
<keyword evidence="3 6" id="KW-1133">Transmembrane helix</keyword>
<dbReference type="PROSITE" id="PS51384">
    <property type="entry name" value="FAD_FR"/>
    <property type="match status" value="1"/>
</dbReference>
<feature type="transmembrane region" description="Helical" evidence="6">
    <location>
        <begin position="89"/>
        <end position="111"/>
    </location>
</feature>
<evidence type="ECO:0000256" key="5">
    <source>
        <dbReference type="ARBA" id="ARBA00023136"/>
    </source>
</evidence>
<dbReference type="GO" id="GO:0005886">
    <property type="term" value="C:plasma membrane"/>
    <property type="evidence" value="ECO:0007669"/>
    <property type="project" value="TreeGrafter"/>
</dbReference>
<feature type="transmembrane region" description="Helical" evidence="6">
    <location>
        <begin position="193"/>
        <end position="212"/>
    </location>
</feature>
<proteinExistence type="predicted"/>
<name>A0AA48RE39_9ZZZZ</name>
<keyword evidence="5 6" id="KW-0472">Membrane</keyword>
<keyword evidence="2 6" id="KW-0812">Transmembrane</keyword>
<feature type="transmembrane region" description="Helical" evidence="6">
    <location>
        <begin position="21"/>
        <end position="39"/>
    </location>
</feature>
<dbReference type="InterPro" id="IPR050369">
    <property type="entry name" value="RBOH/FRE"/>
</dbReference>
<protein>
    <recommendedName>
        <fullName evidence="7">FAD-binding FR-type domain-containing protein</fullName>
    </recommendedName>
</protein>
<dbReference type="AlphaFoldDB" id="A0AA48RE39"/>
<dbReference type="PANTHER" id="PTHR11972">
    <property type="entry name" value="NADPH OXIDASE"/>
    <property type="match status" value="1"/>
</dbReference>
<dbReference type="Pfam" id="PF08022">
    <property type="entry name" value="FAD_binding_8"/>
    <property type="match status" value="1"/>
</dbReference>
<dbReference type="EMBL" id="OY288114">
    <property type="protein sequence ID" value="CAJ0877492.1"/>
    <property type="molecule type" value="Genomic_DNA"/>
</dbReference>
<feature type="domain" description="FAD-binding FR-type" evidence="7">
    <location>
        <begin position="216"/>
        <end position="288"/>
    </location>
</feature>
<sequence length="288" mass="31242">MVPSDRAPAARCSGIPGKALAILYLIAATAPLLAAWAAGIEPESYWSELGAGLAMILGAIFFLQFWSSGRFEMLSGRVGLDRTMGFHRIAAVVALLIAIAHPLAPLVPAFIDDPQGAFVLLSQMLVRPRLLSGALSLTGLVVLVGFALLRTRRGVRYEFWRATHGPLAIVVAGLILHHALTNGDYSSAPLPEAAWLLLGGGALLTLFSAYAVGPWRMWRQGCVVESVEPTADHVWQIILRAPQQRAFRFHAGQFLWLTIAPNSPPFHDHPFSIASSPQMLPKLRLIIH</sequence>
<feature type="transmembrane region" description="Helical" evidence="6">
    <location>
        <begin position="45"/>
        <end position="68"/>
    </location>
</feature>
<evidence type="ECO:0000256" key="2">
    <source>
        <dbReference type="ARBA" id="ARBA00022692"/>
    </source>
</evidence>
<dbReference type="InterPro" id="IPR013112">
    <property type="entry name" value="FAD-bd_8"/>
</dbReference>
<evidence type="ECO:0000313" key="8">
    <source>
        <dbReference type="EMBL" id="CAJ0877492.1"/>
    </source>
</evidence>
<feature type="transmembrane region" description="Helical" evidence="6">
    <location>
        <begin position="131"/>
        <end position="149"/>
    </location>
</feature>
<evidence type="ECO:0000256" key="4">
    <source>
        <dbReference type="ARBA" id="ARBA00023002"/>
    </source>
</evidence>
<dbReference type="InterPro" id="IPR017938">
    <property type="entry name" value="Riboflavin_synthase-like_b-brl"/>
</dbReference>
<reference evidence="8" key="1">
    <citation type="submission" date="2023-07" db="EMBL/GenBank/DDBJ databases">
        <authorList>
            <person name="Pelsma A.J. K."/>
        </authorList>
    </citation>
    <scope>NUCLEOTIDE SEQUENCE</scope>
</reference>
<dbReference type="GO" id="GO:0016491">
    <property type="term" value="F:oxidoreductase activity"/>
    <property type="evidence" value="ECO:0007669"/>
    <property type="project" value="UniProtKB-KW"/>
</dbReference>